<evidence type="ECO:0000313" key="2">
    <source>
        <dbReference type="Proteomes" id="UP001317613"/>
    </source>
</evidence>
<reference evidence="1" key="1">
    <citation type="submission" date="2022-08" db="EMBL/GenBank/DDBJ databases">
        <title>Molecular epidemiological analysis of five strains of VanD-type vancomycin-resistant Enterococcus faecalis.</title>
        <authorList>
            <person name="Mimura K."/>
            <person name="Hashimoto Y."/>
            <person name="Tomita H."/>
        </authorList>
    </citation>
    <scope>NUCLEOTIDE SEQUENCE</scope>
    <source>
        <strain evidence="1">SVR2332</strain>
    </source>
</reference>
<dbReference type="EMBL" id="AP026729">
    <property type="protein sequence ID" value="BDQ63230.1"/>
    <property type="molecule type" value="Genomic_DNA"/>
</dbReference>
<evidence type="ECO:0000313" key="1">
    <source>
        <dbReference type="EMBL" id="BDQ63230.1"/>
    </source>
</evidence>
<gene>
    <name evidence="1" type="ORF">EfsSVR2332_33080</name>
</gene>
<name>A0AC59HU48_ENTFL</name>
<protein>
    <submittedName>
        <fullName evidence="1">Uncharacterized protein</fullName>
    </submittedName>
</protein>
<proteinExistence type="predicted"/>
<dbReference type="Proteomes" id="UP001317613">
    <property type="component" value="Chromosome"/>
</dbReference>
<sequence>MKKLDLQLFAGEPAFEGLLSKGTKLSYKDGATSKDIAAVKSIPALGTDPEKVEVTHLGSEKKAYIKGLQDSESLEFAIVYQGTNFNDIHTMVKSGKSFDFTITYPDGLTATFSGEPDYKFDGAEVNQAIGFNLVVVVSKGPDFTPVTAPTTK</sequence>
<accession>A0AC59HU48</accession>
<organism evidence="1 2">
    <name type="scientific">Enterococcus faecalis</name>
    <name type="common">Streptococcus faecalis</name>
    <dbReference type="NCBI Taxonomy" id="1351"/>
    <lineage>
        <taxon>Bacteria</taxon>
        <taxon>Bacillati</taxon>
        <taxon>Bacillota</taxon>
        <taxon>Bacilli</taxon>
        <taxon>Lactobacillales</taxon>
        <taxon>Enterococcaceae</taxon>
        <taxon>Enterococcus</taxon>
    </lineage>
</organism>